<gene>
    <name evidence="1" type="ORF">JAAARDRAFT_35032</name>
</gene>
<name>A0A067Q6H9_9AGAM</name>
<dbReference type="HOGENOM" id="CLU_3092966_0_0_1"/>
<dbReference type="Proteomes" id="UP000027265">
    <property type="component" value="Unassembled WGS sequence"/>
</dbReference>
<evidence type="ECO:0000313" key="2">
    <source>
        <dbReference type="Proteomes" id="UP000027265"/>
    </source>
</evidence>
<sequence>MGYHLRAKSGCASFTSLFMITIFVFCHAQCSIFRSLVYRTIAPVYELGTSMDTLL</sequence>
<dbReference type="AlphaFoldDB" id="A0A067Q6H9"/>
<keyword evidence="2" id="KW-1185">Reference proteome</keyword>
<proteinExistence type="predicted"/>
<protein>
    <submittedName>
        <fullName evidence="1">Uncharacterized protein</fullName>
    </submittedName>
</protein>
<evidence type="ECO:0000313" key="1">
    <source>
        <dbReference type="EMBL" id="KDQ58211.1"/>
    </source>
</evidence>
<dbReference type="InParanoid" id="A0A067Q6H9"/>
<dbReference type="EMBL" id="KL197718">
    <property type="protein sequence ID" value="KDQ58211.1"/>
    <property type="molecule type" value="Genomic_DNA"/>
</dbReference>
<organism evidence="1 2">
    <name type="scientific">Jaapia argillacea MUCL 33604</name>
    <dbReference type="NCBI Taxonomy" id="933084"/>
    <lineage>
        <taxon>Eukaryota</taxon>
        <taxon>Fungi</taxon>
        <taxon>Dikarya</taxon>
        <taxon>Basidiomycota</taxon>
        <taxon>Agaricomycotina</taxon>
        <taxon>Agaricomycetes</taxon>
        <taxon>Agaricomycetidae</taxon>
        <taxon>Jaapiales</taxon>
        <taxon>Jaapiaceae</taxon>
        <taxon>Jaapia</taxon>
    </lineage>
</organism>
<reference evidence="2" key="1">
    <citation type="journal article" date="2014" name="Proc. Natl. Acad. Sci. U.S.A.">
        <title>Extensive sampling of basidiomycete genomes demonstrates inadequacy of the white-rot/brown-rot paradigm for wood decay fungi.</title>
        <authorList>
            <person name="Riley R."/>
            <person name="Salamov A.A."/>
            <person name="Brown D.W."/>
            <person name="Nagy L.G."/>
            <person name="Floudas D."/>
            <person name="Held B.W."/>
            <person name="Levasseur A."/>
            <person name="Lombard V."/>
            <person name="Morin E."/>
            <person name="Otillar R."/>
            <person name="Lindquist E.A."/>
            <person name="Sun H."/>
            <person name="LaButti K.M."/>
            <person name="Schmutz J."/>
            <person name="Jabbour D."/>
            <person name="Luo H."/>
            <person name="Baker S.E."/>
            <person name="Pisabarro A.G."/>
            <person name="Walton J.D."/>
            <person name="Blanchette R.A."/>
            <person name="Henrissat B."/>
            <person name="Martin F."/>
            <person name="Cullen D."/>
            <person name="Hibbett D.S."/>
            <person name="Grigoriev I.V."/>
        </authorList>
    </citation>
    <scope>NUCLEOTIDE SEQUENCE [LARGE SCALE GENOMIC DNA]</scope>
    <source>
        <strain evidence="2">MUCL 33604</strain>
    </source>
</reference>
<accession>A0A067Q6H9</accession>